<evidence type="ECO:0000256" key="7">
    <source>
        <dbReference type="PIRSR" id="PIRSR605856-50"/>
    </source>
</evidence>
<evidence type="ECO:0000259" key="10">
    <source>
        <dbReference type="Pfam" id="PF00291"/>
    </source>
</evidence>
<evidence type="ECO:0000313" key="11">
    <source>
        <dbReference type="EMBL" id="TKR64750.1"/>
    </source>
</evidence>
<dbReference type="NCBIfam" id="TIGR01139">
    <property type="entry name" value="cysK"/>
    <property type="match status" value="1"/>
</dbReference>
<comment type="cofactor">
    <cofactor evidence="1 7 9">
        <name>pyridoxal 5'-phosphate</name>
        <dbReference type="ChEBI" id="CHEBI:597326"/>
    </cofactor>
</comment>
<evidence type="ECO:0000256" key="1">
    <source>
        <dbReference type="ARBA" id="ARBA00001933"/>
    </source>
</evidence>
<dbReference type="InterPro" id="IPR005856">
    <property type="entry name" value="Cys_synth"/>
</dbReference>
<evidence type="ECO:0000256" key="8">
    <source>
        <dbReference type="PIRSR" id="PIRSR605856-51"/>
    </source>
</evidence>
<dbReference type="EC" id="2.5.1.47" evidence="9"/>
<keyword evidence="12" id="KW-1185">Reference proteome</keyword>
<evidence type="ECO:0000256" key="2">
    <source>
        <dbReference type="ARBA" id="ARBA00007103"/>
    </source>
</evidence>
<feature type="binding site" evidence="7">
    <location>
        <begin position="190"/>
        <end position="194"/>
    </location>
    <ligand>
        <name>pyridoxal 5'-phosphate</name>
        <dbReference type="ChEBI" id="CHEBI:597326"/>
    </ligand>
</feature>
<evidence type="ECO:0000256" key="4">
    <source>
        <dbReference type="ARBA" id="ARBA00022679"/>
    </source>
</evidence>
<dbReference type="PANTHER" id="PTHR10314">
    <property type="entry name" value="CYSTATHIONINE BETA-SYNTHASE"/>
    <property type="match status" value="1"/>
</dbReference>
<dbReference type="SUPFAM" id="SSF53686">
    <property type="entry name" value="Tryptophan synthase beta subunit-like PLP-dependent enzymes"/>
    <property type="match status" value="1"/>
</dbReference>
<dbReference type="InterPro" id="IPR001216">
    <property type="entry name" value="P-phosphate_BS"/>
</dbReference>
<dbReference type="Pfam" id="PF00291">
    <property type="entry name" value="PALP"/>
    <property type="match status" value="1"/>
</dbReference>
<keyword evidence="3 9" id="KW-0028">Amino-acid biosynthesis</keyword>
<dbReference type="Proteomes" id="UP000298663">
    <property type="component" value="Unassembled WGS sequence"/>
</dbReference>
<evidence type="ECO:0000256" key="6">
    <source>
        <dbReference type="ARBA" id="ARBA00023192"/>
    </source>
</evidence>
<dbReference type="STRING" id="34508.A0A4U5M779"/>
<dbReference type="NCBIfam" id="TIGR01136">
    <property type="entry name" value="cysKM"/>
    <property type="match status" value="1"/>
</dbReference>
<protein>
    <recommendedName>
        <fullName evidence="9">Cysteine synthase</fullName>
        <ecNumber evidence="9">2.5.1.47</ecNumber>
    </recommendedName>
</protein>
<name>A0A4U5M779_STECR</name>
<keyword evidence="4 9" id="KW-0808">Transferase</keyword>
<evidence type="ECO:0000256" key="3">
    <source>
        <dbReference type="ARBA" id="ARBA00022605"/>
    </source>
</evidence>
<evidence type="ECO:0000256" key="5">
    <source>
        <dbReference type="ARBA" id="ARBA00022898"/>
    </source>
</evidence>
<dbReference type="GO" id="GO:0006535">
    <property type="term" value="P:cysteine biosynthetic process from serine"/>
    <property type="evidence" value="ECO:0007669"/>
    <property type="project" value="UniProtKB-UniRule"/>
</dbReference>
<evidence type="ECO:0000313" key="12">
    <source>
        <dbReference type="Proteomes" id="UP000298663"/>
    </source>
</evidence>
<feature type="modified residue" description="N6-(pyridoxal phosphate)lysine" evidence="8">
    <location>
        <position position="55"/>
    </location>
</feature>
<dbReference type="FunFam" id="3.40.50.1100:FF:000006">
    <property type="entry name" value="Cysteine synthase"/>
    <property type="match status" value="1"/>
</dbReference>
<dbReference type="CDD" id="cd01561">
    <property type="entry name" value="CBS_like"/>
    <property type="match status" value="1"/>
</dbReference>
<dbReference type="GO" id="GO:0004124">
    <property type="term" value="F:cysteine synthase activity"/>
    <property type="evidence" value="ECO:0007669"/>
    <property type="project" value="UniProtKB-UniRule"/>
</dbReference>
<comment type="catalytic activity">
    <reaction evidence="9">
        <text>O-acetyl-L-serine + hydrogen sulfide = L-cysteine + acetate</text>
        <dbReference type="Rhea" id="RHEA:14829"/>
        <dbReference type="ChEBI" id="CHEBI:29919"/>
        <dbReference type="ChEBI" id="CHEBI:30089"/>
        <dbReference type="ChEBI" id="CHEBI:35235"/>
        <dbReference type="ChEBI" id="CHEBI:58340"/>
        <dbReference type="EC" id="2.5.1.47"/>
    </reaction>
</comment>
<dbReference type="InterPro" id="IPR036052">
    <property type="entry name" value="TrpB-like_PALP_sf"/>
</dbReference>
<feature type="binding site" evidence="7">
    <location>
        <position position="278"/>
    </location>
    <ligand>
        <name>pyridoxal 5'-phosphate</name>
        <dbReference type="ChEBI" id="CHEBI:597326"/>
    </ligand>
</feature>
<dbReference type="EMBL" id="AZBU02000009">
    <property type="protein sequence ID" value="TKR64750.1"/>
    <property type="molecule type" value="Genomic_DNA"/>
</dbReference>
<dbReference type="OrthoDB" id="10259545at2759"/>
<dbReference type="Gene3D" id="3.40.50.1100">
    <property type="match status" value="2"/>
</dbReference>
<accession>A0A4U5M779</accession>
<evidence type="ECO:0000256" key="9">
    <source>
        <dbReference type="RuleBase" id="RU003985"/>
    </source>
</evidence>
<dbReference type="InterPro" id="IPR001926">
    <property type="entry name" value="TrpB-like_PALP"/>
</dbReference>
<comment type="caution">
    <text evidence="11">The sequence shown here is derived from an EMBL/GenBank/DDBJ whole genome shotgun (WGS) entry which is preliminary data.</text>
</comment>
<dbReference type="PROSITE" id="PS00901">
    <property type="entry name" value="CYS_SYNTHASE"/>
    <property type="match status" value="1"/>
</dbReference>
<dbReference type="InterPro" id="IPR050214">
    <property type="entry name" value="Cys_Synth/Cystath_Beta-Synth"/>
</dbReference>
<feature type="domain" description="Tryptophan synthase beta chain-like PALP" evidence="10">
    <location>
        <begin position="20"/>
        <end position="302"/>
    </location>
</feature>
<comment type="similarity">
    <text evidence="2 9">Belongs to the cysteine synthase/cystathionine beta-synthase family.</text>
</comment>
<dbReference type="AlphaFoldDB" id="A0A4U5M779"/>
<sequence length="365" mass="39676">MLQICQFQMSRDTICKDASEMVGNTPMVYLNKVTEGLKAKIAVKCEYMNPACSVKDRISRQMILAAEEAGILVPGKSVLIEGTSGNTGIGFAMIGAARGYKTIIVMGEPASIERRIVMKAYGADVVLTDKSLGFKGIEDRAAELTKIIPNAVQLNQFTNPENPQVHYLTTGPEIWKQTAGKVDICVFGVGTGGTLTGVGRFLKEKKPEVEMFAVEPFESSVLNCEKPGPHDIQGIGTGTIPPVLCRDLFNEAIRVKSADALDMAKRLAAEEGLMVGISSGANVVAAIELAKRPENEGKLIVTSLASFGERYLSTKLYHDIKEESEAMTKSSLEENVETFKANKHISAFYCCELNRVIIRADIIFL</sequence>
<organism evidence="11 12">
    <name type="scientific">Steinernema carpocapsae</name>
    <name type="common">Entomopathogenic nematode</name>
    <dbReference type="NCBI Taxonomy" id="34508"/>
    <lineage>
        <taxon>Eukaryota</taxon>
        <taxon>Metazoa</taxon>
        <taxon>Ecdysozoa</taxon>
        <taxon>Nematoda</taxon>
        <taxon>Chromadorea</taxon>
        <taxon>Rhabditida</taxon>
        <taxon>Tylenchina</taxon>
        <taxon>Panagrolaimomorpha</taxon>
        <taxon>Strongyloidoidea</taxon>
        <taxon>Steinernematidae</taxon>
        <taxon>Steinernema</taxon>
    </lineage>
</organism>
<reference evidence="11 12" key="2">
    <citation type="journal article" date="2019" name="G3 (Bethesda)">
        <title>Hybrid Assembly of the Genome of the Entomopathogenic Nematode Steinernema carpocapsae Identifies the X-Chromosome.</title>
        <authorList>
            <person name="Serra L."/>
            <person name="Macchietto M."/>
            <person name="Macias-Munoz A."/>
            <person name="McGill C.J."/>
            <person name="Rodriguez I.M."/>
            <person name="Rodriguez B."/>
            <person name="Murad R."/>
            <person name="Mortazavi A."/>
        </authorList>
    </citation>
    <scope>NUCLEOTIDE SEQUENCE [LARGE SCALE GENOMIC DNA]</scope>
    <source>
        <strain evidence="11 12">ALL</strain>
    </source>
</reference>
<proteinExistence type="inferred from homology"/>
<gene>
    <name evidence="11" type="ORF">L596_025238</name>
</gene>
<reference evidence="11 12" key="1">
    <citation type="journal article" date="2015" name="Genome Biol.">
        <title>Comparative genomics of Steinernema reveals deeply conserved gene regulatory networks.</title>
        <authorList>
            <person name="Dillman A.R."/>
            <person name="Macchietto M."/>
            <person name="Porter C.F."/>
            <person name="Rogers A."/>
            <person name="Williams B."/>
            <person name="Antoshechkin I."/>
            <person name="Lee M.M."/>
            <person name="Goodwin Z."/>
            <person name="Lu X."/>
            <person name="Lewis E.E."/>
            <person name="Goodrich-Blair H."/>
            <person name="Stock S.P."/>
            <person name="Adams B.J."/>
            <person name="Sternberg P.W."/>
            <person name="Mortazavi A."/>
        </authorList>
    </citation>
    <scope>NUCLEOTIDE SEQUENCE [LARGE SCALE GENOMIC DNA]</scope>
    <source>
        <strain evidence="11 12">ALL</strain>
    </source>
</reference>
<keyword evidence="5 7" id="KW-0663">Pyridoxal phosphate</keyword>
<keyword evidence="6 9" id="KW-0198">Cysteine biosynthesis</keyword>
<feature type="binding site" evidence="7">
    <location>
        <position position="86"/>
    </location>
    <ligand>
        <name>pyridoxal 5'-phosphate</name>
        <dbReference type="ChEBI" id="CHEBI:597326"/>
    </ligand>
</feature>
<dbReference type="InterPro" id="IPR005859">
    <property type="entry name" value="CysK"/>
</dbReference>